<sequence length="96" mass="11013">MSLHSLDYVIEEVIGPEIPYSRRTLAENLRRGGRFEGCARKLGNRWVFTDEDIQKFKDRMLPNLDDDAAQQKPKQSERLPSGMSPRSPRVRKASPA</sequence>
<name>A0A142K8L3_9CAUD</name>
<evidence type="ECO:0000313" key="2">
    <source>
        <dbReference type="EMBL" id="AMS02446.1"/>
    </source>
</evidence>
<dbReference type="Proteomes" id="UP000207764">
    <property type="component" value="Segment"/>
</dbReference>
<protein>
    <recommendedName>
        <fullName evidence="4">Helix-turn-helix DNA binding domain protein</fullName>
    </recommendedName>
</protein>
<evidence type="ECO:0008006" key="4">
    <source>
        <dbReference type="Google" id="ProtNLM"/>
    </source>
</evidence>
<dbReference type="GeneID" id="29124500"/>
<evidence type="ECO:0000313" key="3">
    <source>
        <dbReference type="Proteomes" id="UP000207764"/>
    </source>
</evidence>
<proteinExistence type="predicted"/>
<dbReference type="RefSeq" id="YP_009303040.1">
    <property type="nucleotide sequence ID" value="NC_031251.1"/>
</dbReference>
<dbReference type="EMBL" id="KU963246">
    <property type="protein sequence ID" value="AMS02446.1"/>
    <property type="molecule type" value="Genomic_DNA"/>
</dbReference>
<gene>
    <name evidence="2" type="primary">45</name>
    <name evidence="2" type="ORF">SEA_SOILASSASSIN_45</name>
</gene>
<evidence type="ECO:0000256" key="1">
    <source>
        <dbReference type="SAM" id="MobiDB-lite"/>
    </source>
</evidence>
<dbReference type="KEGG" id="vg:29124500"/>
<accession>A0A142K8L3</accession>
<dbReference type="OrthoDB" id="17784at10239"/>
<reference evidence="3" key="1">
    <citation type="submission" date="2016-03" db="EMBL/GenBank/DDBJ databases">
        <authorList>
            <person name="Ploux O."/>
        </authorList>
    </citation>
    <scope>NUCLEOTIDE SEQUENCE [LARGE SCALE GENOMIC DNA]</scope>
</reference>
<feature type="region of interest" description="Disordered" evidence="1">
    <location>
        <begin position="59"/>
        <end position="96"/>
    </location>
</feature>
<organism evidence="2 3">
    <name type="scientific">Gordonia phage SoilAssassin</name>
    <dbReference type="NCBI Taxonomy" id="1821562"/>
    <lineage>
        <taxon>Viruses</taxon>
        <taxon>Duplodnaviria</taxon>
        <taxon>Heunggongvirae</taxon>
        <taxon>Uroviricota</taxon>
        <taxon>Caudoviricetes</taxon>
        <taxon>Attisvirus</taxon>
        <taxon>Attisvirus attis</taxon>
    </lineage>
</organism>